<evidence type="ECO:0000256" key="2">
    <source>
        <dbReference type="ARBA" id="ARBA00022692"/>
    </source>
</evidence>
<name>A0ABV4CSI6_9BACT</name>
<keyword evidence="10" id="KW-1185">Reference proteome</keyword>
<dbReference type="InterPro" id="IPR001182">
    <property type="entry name" value="FtsW/RodA"/>
</dbReference>
<proteinExistence type="predicted"/>
<evidence type="ECO:0000256" key="3">
    <source>
        <dbReference type="ARBA" id="ARBA00022960"/>
    </source>
</evidence>
<keyword evidence="5 8" id="KW-0472">Membrane</keyword>
<feature type="transmembrane region" description="Helical" evidence="8">
    <location>
        <begin position="247"/>
        <end position="265"/>
    </location>
</feature>
<keyword evidence="4 8" id="KW-1133">Transmembrane helix</keyword>
<comment type="subcellular location">
    <subcellularLocation>
        <location evidence="1">Membrane</location>
        <topology evidence="1">Multi-pass membrane protein</topology>
    </subcellularLocation>
</comment>
<feature type="transmembrane region" description="Helical" evidence="8">
    <location>
        <begin position="58"/>
        <end position="76"/>
    </location>
</feature>
<gene>
    <name evidence="9" type="primary">rodA</name>
    <name evidence="9" type="ORF">AAK873_01800</name>
</gene>
<feature type="transmembrane region" description="Helical" evidence="8">
    <location>
        <begin position="271"/>
        <end position="290"/>
    </location>
</feature>
<evidence type="ECO:0000256" key="6">
    <source>
        <dbReference type="ARBA" id="ARBA00032370"/>
    </source>
</evidence>
<feature type="transmembrane region" description="Helical" evidence="8">
    <location>
        <begin position="457"/>
        <end position="476"/>
    </location>
</feature>
<feature type="transmembrane region" description="Helical" evidence="8">
    <location>
        <begin position="424"/>
        <end position="445"/>
    </location>
</feature>
<evidence type="ECO:0000256" key="8">
    <source>
        <dbReference type="SAM" id="Phobius"/>
    </source>
</evidence>
<evidence type="ECO:0000256" key="4">
    <source>
        <dbReference type="ARBA" id="ARBA00022989"/>
    </source>
</evidence>
<feature type="transmembrane region" description="Helical" evidence="8">
    <location>
        <begin position="297"/>
        <end position="314"/>
    </location>
</feature>
<dbReference type="PANTHER" id="PTHR30474">
    <property type="entry name" value="CELL CYCLE PROTEIN"/>
    <property type="match status" value="1"/>
</dbReference>
<dbReference type="Proteomes" id="UP001565200">
    <property type="component" value="Unassembled WGS sequence"/>
</dbReference>
<evidence type="ECO:0000313" key="9">
    <source>
        <dbReference type="EMBL" id="MEY8244349.1"/>
    </source>
</evidence>
<evidence type="ECO:0000256" key="7">
    <source>
        <dbReference type="ARBA" id="ARBA00033270"/>
    </source>
</evidence>
<comment type="caution">
    <text evidence="9">The sequence shown here is derived from an EMBL/GenBank/DDBJ whole genome shotgun (WGS) entry which is preliminary data.</text>
</comment>
<feature type="transmembrane region" description="Helical" evidence="8">
    <location>
        <begin position="171"/>
        <end position="200"/>
    </location>
</feature>
<feature type="transmembrane region" description="Helical" evidence="8">
    <location>
        <begin position="146"/>
        <end position="164"/>
    </location>
</feature>
<keyword evidence="3" id="KW-0133">Cell shape</keyword>
<sequence length="488" mass="53676">MESRNTNPSVFRYLDWTTVIIYFLLIIGGIISIYAASYDFDNASIFSFDEFSGKQLRWVGLAALAGLIILLIDFRIYEAYAYPIYGVLIILLIITIFIAPDIKGSRSWLVIGPMSLQPAEFAKFATALALAKLFSSYNFTLNASPVNYIKALLIIFLPVGLILAQKETGSALAYMALFFVLYREGMSGLVLTAALCAVVFFVTTVKYTETAIMGLPSGEVAVFIMIELIMVAMLAIYCRLIAGARNVLLWFLVTGIGAWIARLCGVEISGMVFFLTVIGIASLYCLILMFKAPARHLLITIGAALCSIAFLFSVNKVFNEVLQPHQQQRIKVSLGIVEDLRGAGYNVNQSKIAIGSGGVAGKGFLNGTQTKLKYVPEQHTDFIFCTIGEEEGFIGTTAVLALFLILILRVITIAERQPTTFGRVYAYCVASFLIFHLAINVGMVIGLCPVIGIPLPFFSYGGSSLWGFTFLLFIMLRIDASRREHLSY</sequence>
<feature type="transmembrane region" description="Helical" evidence="8">
    <location>
        <begin position="392"/>
        <end position="412"/>
    </location>
</feature>
<dbReference type="PROSITE" id="PS00428">
    <property type="entry name" value="FTSW_RODA_SPOVE"/>
    <property type="match status" value="1"/>
</dbReference>
<evidence type="ECO:0000256" key="5">
    <source>
        <dbReference type="ARBA" id="ARBA00023136"/>
    </source>
</evidence>
<feature type="transmembrane region" description="Helical" evidence="8">
    <location>
        <begin position="82"/>
        <end position="100"/>
    </location>
</feature>
<evidence type="ECO:0000313" key="10">
    <source>
        <dbReference type="Proteomes" id="UP001565200"/>
    </source>
</evidence>
<dbReference type="EMBL" id="JBCLPP010000003">
    <property type="protein sequence ID" value="MEY8244349.1"/>
    <property type="molecule type" value="Genomic_DNA"/>
</dbReference>
<protein>
    <recommendedName>
        <fullName evidence="7">Cell wall polymerase</fullName>
    </recommendedName>
    <alternativeName>
        <fullName evidence="6">Peptidoglycan polymerase</fullName>
    </alternativeName>
</protein>
<feature type="transmembrane region" description="Helical" evidence="8">
    <location>
        <begin position="20"/>
        <end position="37"/>
    </location>
</feature>
<keyword evidence="2 8" id="KW-0812">Transmembrane</keyword>
<feature type="transmembrane region" description="Helical" evidence="8">
    <location>
        <begin position="220"/>
        <end position="240"/>
    </location>
</feature>
<dbReference type="PANTHER" id="PTHR30474:SF1">
    <property type="entry name" value="PEPTIDOGLYCAN GLYCOSYLTRANSFERASE MRDB"/>
    <property type="match status" value="1"/>
</dbReference>
<accession>A0ABV4CSI6</accession>
<dbReference type="InterPro" id="IPR018365">
    <property type="entry name" value="Cell_cycle_FtsW-rel_CS"/>
</dbReference>
<dbReference type="Pfam" id="PF01098">
    <property type="entry name" value="FTSW_RODA_SPOVE"/>
    <property type="match status" value="2"/>
</dbReference>
<reference evidence="9 10" key="1">
    <citation type="submission" date="2024-03" db="EMBL/GenBank/DDBJ databases">
        <title>Mouse gut bacterial collection (mGBC) of GemPharmatech.</title>
        <authorList>
            <person name="He Y."/>
            <person name="Dong L."/>
            <person name="Wu D."/>
            <person name="Gao X."/>
            <person name="Lin Z."/>
        </authorList>
    </citation>
    <scope>NUCLEOTIDE SEQUENCE [LARGE SCALE GENOMIC DNA]</scope>
    <source>
        <strain evidence="9 10">54-13</strain>
    </source>
</reference>
<dbReference type="NCBIfam" id="NF037961">
    <property type="entry name" value="RodA_shape"/>
    <property type="match status" value="2"/>
</dbReference>
<evidence type="ECO:0000256" key="1">
    <source>
        <dbReference type="ARBA" id="ARBA00004141"/>
    </source>
</evidence>
<dbReference type="RefSeq" id="WP_121698088.1">
    <property type="nucleotide sequence ID" value="NZ_JBCLPP010000003.1"/>
</dbReference>
<organism evidence="9 10">
    <name type="scientific">Heminiphilus faecis</name>
    <dbReference type="NCBI Taxonomy" id="2601703"/>
    <lineage>
        <taxon>Bacteria</taxon>
        <taxon>Pseudomonadati</taxon>
        <taxon>Bacteroidota</taxon>
        <taxon>Bacteroidia</taxon>
        <taxon>Bacteroidales</taxon>
        <taxon>Muribaculaceae</taxon>
        <taxon>Heminiphilus</taxon>
    </lineage>
</organism>